<gene>
    <name evidence="2" type="ORF">HJG63_010170</name>
</gene>
<keyword evidence="1" id="KW-0812">Transmembrane</keyword>
<evidence type="ECO:0000313" key="3">
    <source>
        <dbReference type="Proteomes" id="UP000593571"/>
    </source>
</evidence>
<accession>A0A7J8JFZ9</accession>
<protein>
    <submittedName>
        <fullName evidence="2">Uncharacterized protein</fullName>
    </submittedName>
</protein>
<name>A0A7J8JFZ9_ROUAE</name>
<keyword evidence="1" id="KW-0472">Membrane</keyword>
<feature type="transmembrane region" description="Helical" evidence="1">
    <location>
        <begin position="120"/>
        <end position="140"/>
    </location>
</feature>
<evidence type="ECO:0000256" key="1">
    <source>
        <dbReference type="SAM" id="Phobius"/>
    </source>
</evidence>
<reference evidence="2 3" key="1">
    <citation type="journal article" date="2020" name="Nature">
        <title>Six reference-quality genomes reveal evolution of bat adaptations.</title>
        <authorList>
            <person name="Jebb D."/>
            <person name="Huang Z."/>
            <person name="Pippel M."/>
            <person name="Hughes G.M."/>
            <person name="Lavrichenko K."/>
            <person name="Devanna P."/>
            <person name="Winkler S."/>
            <person name="Jermiin L.S."/>
            <person name="Skirmuntt E.C."/>
            <person name="Katzourakis A."/>
            <person name="Burkitt-Gray L."/>
            <person name="Ray D.A."/>
            <person name="Sullivan K.A.M."/>
            <person name="Roscito J.G."/>
            <person name="Kirilenko B.M."/>
            <person name="Davalos L.M."/>
            <person name="Corthals A.P."/>
            <person name="Power M.L."/>
            <person name="Jones G."/>
            <person name="Ransome R.D."/>
            <person name="Dechmann D.K.N."/>
            <person name="Locatelli A.G."/>
            <person name="Puechmaille S.J."/>
            <person name="Fedrigo O."/>
            <person name="Jarvis E.D."/>
            <person name="Hiller M."/>
            <person name="Vernes S.C."/>
            <person name="Myers E.W."/>
            <person name="Teeling E.C."/>
        </authorList>
    </citation>
    <scope>NUCLEOTIDE SEQUENCE [LARGE SCALE GENOMIC DNA]</scope>
    <source>
        <strain evidence="2">MRouAeg1</strain>
        <tissue evidence="2">Muscle</tissue>
    </source>
</reference>
<evidence type="ECO:0000313" key="2">
    <source>
        <dbReference type="EMBL" id="KAF6495804.1"/>
    </source>
</evidence>
<sequence>MIISRSIHVVANGSISSLLMAELLSFFNPYLVLVLQVTIWLISPQSLSLCLLQSFDLFEEHSLVDSSRRVYMNNTPLHEICLYELLGGCKSQDIFSTYTELFGCFLAVIQKIRCLVFQDFLELFFLLAFMWTISLFNPFVSSLSNFDSPPVVFP</sequence>
<dbReference type="Proteomes" id="UP000593571">
    <property type="component" value="Unassembled WGS sequence"/>
</dbReference>
<comment type="caution">
    <text evidence="2">The sequence shown here is derived from an EMBL/GenBank/DDBJ whole genome shotgun (WGS) entry which is preliminary data.</text>
</comment>
<dbReference type="AlphaFoldDB" id="A0A7J8JFZ9"/>
<keyword evidence="3" id="KW-1185">Reference proteome</keyword>
<proteinExistence type="predicted"/>
<organism evidence="2 3">
    <name type="scientific">Rousettus aegyptiacus</name>
    <name type="common">Egyptian fruit bat</name>
    <name type="synonym">Pteropus aegyptiacus</name>
    <dbReference type="NCBI Taxonomy" id="9407"/>
    <lineage>
        <taxon>Eukaryota</taxon>
        <taxon>Metazoa</taxon>
        <taxon>Chordata</taxon>
        <taxon>Craniata</taxon>
        <taxon>Vertebrata</taxon>
        <taxon>Euteleostomi</taxon>
        <taxon>Mammalia</taxon>
        <taxon>Eutheria</taxon>
        <taxon>Laurasiatheria</taxon>
        <taxon>Chiroptera</taxon>
        <taxon>Yinpterochiroptera</taxon>
        <taxon>Pteropodoidea</taxon>
        <taxon>Pteropodidae</taxon>
        <taxon>Rousettinae</taxon>
        <taxon>Rousettus</taxon>
    </lineage>
</organism>
<keyword evidence="1" id="KW-1133">Transmembrane helix</keyword>
<dbReference type="EMBL" id="JACASE010000002">
    <property type="protein sequence ID" value="KAF6495804.1"/>
    <property type="molecule type" value="Genomic_DNA"/>
</dbReference>